<proteinExistence type="predicted"/>
<accession>A0A1E1MJU2</accession>
<evidence type="ECO:0000313" key="2">
    <source>
        <dbReference type="Proteomes" id="UP000177625"/>
    </source>
</evidence>
<keyword evidence="2" id="KW-1185">Reference proteome</keyword>
<dbReference type="AlphaFoldDB" id="A0A1E1MJU2"/>
<gene>
    <name evidence="1" type="ORF">RSE6_10215</name>
</gene>
<organism evidence="1 2">
    <name type="scientific">Rhynchosporium secalis</name>
    <name type="common">Barley scald fungus</name>
    <dbReference type="NCBI Taxonomy" id="38038"/>
    <lineage>
        <taxon>Eukaryota</taxon>
        <taxon>Fungi</taxon>
        <taxon>Dikarya</taxon>
        <taxon>Ascomycota</taxon>
        <taxon>Pezizomycotina</taxon>
        <taxon>Leotiomycetes</taxon>
        <taxon>Helotiales</taxon>
        <taxon>Ploettnerulaceae</taxon>
        <taxon>Rhynchosporium</taxon>
    </lineage>
</organism>
<sequence>MAARQGPPKRVDLVSADISREAAASYKGRYTATASMFGLSTTLSSNYSLKTNSQANSVINRLDCLLSEHWPPRGEIILPLQKFKSDGKVKNIARSHYRGSNSFPVYLWMA</sequence>
<dbReference type="Proteomes" id="UP000177625">
    <property type="component" value="Unassembled WGS sequence"/>
</dbReference>
<name>A0A1E1MJU2_RHYSE</name>
<reference evidence="2" key="1">
    <citation type="submission" date="2016-03" db="EMBL/GenBank/DDBJ databases">
        <authorList>
            <person name="Guldener U."/>
        </authorList>
    </citation>
    <scope>NUCLEOTIDE SEQUENCE [LARGE SCALE GENOMIC DNA]</scope>
</reference>
<evidence type="ECO:0000313" key="1">
    <source>
        <dbReference type="EMBL" id="CZT49378.1"/>
    </source>
</evidence>
<protein>
    <submittedName>
        <fullName evidence="1">Uncharacterized protein</fullName>
    </submittedName>
</protein>
<dbReference type="EMBL" id="FJVC01000377">
    <property type="protein sequence ID" value="CZT49378.1"/>
    <property type="molecule type" value="Genomic_DNA"/>
</dbReference>